<gene>
    <name evidence="1" type="ORF">PWB86_09270</name>
</gene>
<name>A0ABD7XBR4_PEDPE</name>
<evidence type="ECO:0000313" key="2">
    <source>
        <dbReference type="Proteomes" id="UP001214131"/>
    </source>
</evidence>
<accession>A0ABD7XBR4</accession>
<dbReference type="AlphaFoldDB" id="A0ABD7XBR4"/>
<dbReference type="EMBL" id="CP118741">
    <property type="protein sequence ID" value="WEA58216.1"/>
    <property type="molecule type" value="Genomic_DNA"/>
</dbReference>
<reference evidence="1 2" key="1">
    <citation type="submission" date="2023-02" db="EMBL/GenBank/DDBJ databases">
        <title>Comparative genomics and fermentation flavor characterization of five lactic acid bacteria reveal flavor biosynthesis metabolic pathways in fermented muskmelon puree.</title>
        <authorList>
            <person name="Yuan L."/>
            <person name="Li M."/>
            <person name="Xu X."/>
            <person name="Lao F."/>
            <person name="Wu J."/>
        </authorList>
    </citation>
    <scope>NUCLEOTIDE SEQUENCE [LARGE SCALE GENOMIC DNA]</scope>
    <source>
        <strain evidence="1 2">Ca-4</strain>
        <plasmid evidence="1 2">unnamed2</plasmid>
    </source>
</reference>
<dbReference type="RefSeq" id="WP_055126661.1">
    <property type="nucleotide sequence ID" value="NZ_CAKMAM010000006.1"/>
</dbReference>
<dbReference type="Proteomes" id="UP001214131">
    <property type="component" value="Plasmid unnamed2"/>
</dbReference>
<evidence type="ECO:0000313" key="1">
    <source>
        <dbReference type="EMBL" id="WEA58216.1"/>
    </source>
</evidence>
<organism evidence="1 2">
    <name type="scientific">Pediococcus pentosaceus</name>
    <dbReference type="NCBI Taxonomy" id="1255"/>
    <lineage>
        <taxon>Bacteria</taxon>
        <taxon>Bacillati</taxon>
        <taxon>Bacillota</taxon>
        <taxon>Bacilli</taxon>
        <taxon>Lactobacillales</taxon>
        <taxon>Lactobacillaceae</taxon>
        <taxon>Pediococcus</taxon>
    </lineage>
</organism>
<evidence type="ECO:0008006" key="3">
    <source>
        <dbReference type="Google" id="ProtNLM"/>
    </source>
</evidence>
<keyword evidence="1" id="KW-0614">Plasmid</keyword>
<protein>
    <recommendedName>
        <fullName evidence="3">Tyr recombinase domain-containing protein</fullName>
    </recommendedName>
</protein>
<geneLocation type="plasmid" evidence="1 2">
    <name>unnamed2</name>
</geneLocation>
<sequence length="74" mass="8556">MREKGIKNHNKFILLNLNDYRVAKLRYPVTQASLNEMLIKLGNEADITAPKEMQWSMYSLRHTVATRLGKIQPG</sequence>
<proteinExistence type="predicted"/>